<protein>
    <submittedName>
        <fullName evidence="2">DUF1285 domain-containing protein</fullName>
    </submittedName>
</protein>
<dbReference type="Proteomes" id="UP001203423">
    <property type="component" value="Unassembled WGS sequence"/>
</dbReference>
<dbReference type="EMBL" id="JAKIKS010000195">
    <property type="protein sequence ID" value="MCL1127697.1"/>
    <property type="molecule type" value="Genomic_DNA"/>
</dbReference>
<feature type="domain" description="DUF1285" evidence="1">
    <location>
        <begin position="21"/>
        <end position="73"/>
    </location>
</feature>
<keyword evidence="3" id="KW-1185">Reference proteome</keyword>
<evidence type="ECO:0000313" key="2">
    <source>
        <dbReference type="EMBL" id="MCL1127697.1"/>
    </source>
</evidence>
<dbReference type="Gene3D" id="2.30.270.10">
    <property type="entry name" value="duf1285 protein"/>
    <property type="match status" value="1"/>
</dbReference>
<organism evidence="2 3">
    <name type="scientific">Shewanella surugensis</name>
    <dbReference type="NCBI Taxonomy" id="212020"/>
    <lineage>
        <taxon>Bacteria</taxon>
        <taxon>Pseudomonadati</taxon>
        <taxon>Pseudomonadota</taxon>
        <taxon>Gammaproteobacteria</taxon>
        <taxon>Alteromonadales</taxon>
        <taxon>Shewanellaceae</taxon>
        <taxon>Shewanella</taxon>
    </lineage>
</organism>
<proteinExistence type="predicted"/>
<evidence type="ECO:0000259" key="1">
    <source>
        <dbReference type="Pfam" id="PF06938"/>
    </source>
</evidence>
<reference evidence="2 3" key="1">
    <citation type="submission" date="2022-01" db="EMBL/GenBank/DDBJ databases">
        <title>Whole genome-based taxonomy of the Shewanellaceae.</title>
        <authorList>
            <person name="Martin-Rodriguez A.J."/>
        </authorList>
    </citation>
    <scope>NUCLEOTIDE SEQUENCE [LARGE SCALE GENOMIC DNA]</scope>
    <source>
        <strain evidence="2 3">DSM 17177</strain>
    </source>
</reference>
<dbReference type="Gene3D" id="3.10.540.10">
    <property type="entry name" value="duf1285 like domain"/>
    <property type="match status" value="1"/>
</dbReference>
<dbReference type="RefSeq" id="WP_248943134.1">
    <property type="nucleotide sequence ID" value="NZ_JAKIKS010000195.1"/>
</dbReference>
<evidence type="ECO:0000313" key="3">
    <source>
        <dbReference type="Proteomes" id="UP001203423"/>
    </source>
</evidence>
<gene>
    <name evidence="2" type="ORF">L2764_25290</name>
</gene>
<dbReference type="Pfam" id="PF06938">
    <property type="entry name" value="DUF1285_N"/>
    <property type="match status" value="1"/>
</dbReference>
<comment type="caution">
    <text evidence="2">The sequence shown here is derived from an EMBL/GenBank/DDBJ whole genome shotgun (WGS) entry which is preliminary data.</text>
</comment>
<sequence>MSQEAQKTINALMKQAPLCNDEALFNIDEQGEWFYLKSPLPQKFSRLFSTILYCIENEHFLITPVEKLKVSVAEVPLIIVDYTCHSECAKSETRQERDYCSAFTVKTSLETAYEVRALSHFVCGEEAITVMLDRGLIAKLGRACYYRFINDFI</sequence>
<dbReference type="InterPro" id="IPR048341">
    <property type="entry name" value="DUF1285_N"/>
</dbReference>
<dbReference type="InterPro" id="IPR023361">
    <property type="entry name" value="DUF1285_beta_roll_sf"/>
</dbReference>
<accession>A0ABT0LJ11</accession>
<name>A0ABT0LJ11_9GAMM</name>